<feature type="compositionally biased region" description="Basic and acidic residues" evidence="1">
    <location>
        <begin position="88"/>
        <end position="99"/>
    </location>
</feature>
<feature type="compositionally biased region" description="Polar residues" evidence="1">
    <location>
        <begin position="820"/>
        <end position="834"/>
    </location>
</feature>
<protein>
    <submittedName>
        <fullName evidence="2">Uncharacterized protein</fullName>
    </submittedName>
</protein>
<reference evidence="2" key="1">
    <citation type="submission" date="2020-11" db="EMBL/GenBank/DDBJ databases">
        <authorList>
            <consortium name="DOE Joint Genome Institute"/>
            <person name="Ahrendt S."/>
            <person name="Riley R."/>
            <person name="Andreopoulos W."/>
            <person name="Labutti K."/>
            <person name="Pangilinan J."/>
            <person name="Ruiz-Duenas F.J."/>
            <person name="Barrasa J.M."/>
            <person name="Sanchez-Garcia M."/>
            <person name="Camarero S."/>
            <person name="Miyauchi S."/>
            <person name="Serrano A."/>
            <person name="Linde D."/>
            <person name="Babiker R."/>
            <person name="Drula E."/>
            <person name="Ayuso-Fernandez I."/>
            <person name="Pacheco R."/>
            <person name="Padilla G."/>
            <person name="Ferreira P."/>
            <person name="Barriuso J."/>
            <person name="Kellner H."/>
            <person name="Castanera R."/>
            <person name="Alfaro M."/>
            <person name="Ramirez L."/>
            <person name="Pisabarro A.G."/>
            <person name="Kuo A."/>
            <person name="Tritt A."/>
            <person name="Lipzen A."/>
            <person name="He G."/>
            <person name="Yan M."/>
            <person name="Ng V."/>
            <person name="Cullen D."/>
            <person name="Martin F."/>
            <person name="Rosso M.-N."/>
            <person name="Henrissat B."/>
            <person name="Hibbett D."/>
            <person name="Martinez A.T."/>
            <person name="Grigoriev I.V."/>
        </authorList>
    </citation>
    <scope>NUCLEOTIDE SEQUENCE</scope>
    <source>
        <strain evidence="2">MF-IS2</strain>
    </source>
</reference>
<name>A0A9P5X9Y3_9AGAR</name>
<feature type="compositionally biased region" description="Polar residues" evidence="1">
    <location>
        <begin position="426"/>
        <end position="438"/>
    </location>
</feature>
<dbReference type="EMBL" id="MU151195">
    <property type="protein sequence ID" value="KAF9447543.1"/>
    <property type="molecule type" value="Genomic_DNA"/>
</dbReference>
<feature type="region of interest" description="Disordered" evidence="1">
    <location>
        <begin position="820"/>
        <end position="871"/>
    </location>
</feature>
<dbReference type="AlphaFoldDB" id="A0A9P5X9Y3"/>
<organism evidence="2 3">
    <name type="scientific">Macrolepiota fuliginosa MF-IS2</name>
    <dbReference type="NCBI Taxonomy" id="1400762"/>
    <lineage>
        <taxon>Eukaryota</taxon>
        <taxon>Fungi</taxon>
        <taxon>Dikarya</taxon>
        <taxon>Basidiomycota</taxon>
        <taxon>Agaricomycotina</taxon>
        <taxon>Agaricomycetes</taxon>
        <taxon>Agaricomycetidae</taxon>
        <taxon>Agaricales</taxon>
        <taxon>Agaricineae</taxon>
        <taxon>Agaricaceae</taxon>
        <taxon>Macrolepiota</taxon>
    </lineage>
</organism>
<evidence type="ECO:0000313" key="2">
    <source>
        <dbReference type="EMBL" id="KAF9447543.1"/>
    </source>
</evidence>
<feature type="compositionally biased region" description="Low complexity" evidence="1">
    <location>
        <begin position="73"/>
        <end position="87"/>
    </location>
</feature>
<gene>
    <name evidence="2" type="ORF">P691DRAFT_706609</name>
</gene>
<feature type="compositionally biased region" description="Low complexity" evidence="1">
    <location>
        <begin position="835"/>
        <end position="852"/>
    </location>
</feature>
<dbReference type="Proteomes" id="UP000807342">
    <property type="component" value="Unassembled WGS sequence"/>
</dbReference>
<accession>A0A9P5X9Y3</accession>
<proteinExistence type="predicted"/>
<keyword evidence="3" id="KW-1185">Reference proteome</keyword>
<evidence type="ECO:0000256" key="1">
    <source>
        <dbReference type="SAM" id="MobiDB-lite"/>
    </source>
</evidence>
<feature type="compositionally biased region" description="Basic residues" evidence="1">
    <location>
        <begin position="56"/>
        <end position="69"/>
    </location>
</feature>
<evidence type="ECO:0000313" key="3">
    <source>
        <dbReference type="Proteomes" id="UP000807342"/>
    </source>
</evidence>
<feature type="region of interest" description="Disordered" evidence="1">
    <location>
        <begin position="783"/>
        <end position="802"/>
    </location>
</feature>
<feature type="compositionally biased region" description="Basic and acidic residues" evidence="1">
    <location>
        <begin position="853"/>
        <end position="871"/>
    </location>
</feature>
<feature type="region of interest" description="Disordered" evidence="1">
    <location>
        <begin position="178"/>
        <end position="198"/>
    </location>
</feature>
<comment type="caution">
    <text evidence="2">The sequence shown here is derived from an EMBL/GenBank/DDBJ whole genome shotgun (WGS) entry which is preliminary data.</text>
</comment>
<feature type="compositionally biased region" description="Acidic residues" evidence="1">
    <location>
        <begin position="7"/>
        <end position="22"/>
    </location>
</feature>
<feature type="region of interest" description="Disordered" evidence="1">
    <location>
        <begin position="1"/>
        <end position="99"/>
    </location>
</feature>
<feature type="region of interest" description="Disordered" evidence="1">
    <location>
        <begin position="404"/>
        <end position="461"/>
    </location>
</feature>
<feature type="compositionally biased region" description="Low complexity" evidence="1">
    <location>
        <begin position="35"/>
        <end position="51"/>
    </location>
</feature>
<sequence>MDVTPVPDDDALSAPEYTDDPVTEISEVSTPVTFSAEASPLLSELPLPSDPTIATQKKKKKKKSKKSAKAKATEAVGTAAEAAASKARSQDAEGGSDDRPSVLCINRNKHWRYISSYHGPWLQLPAEFLDTLLTLNLDPALYAASIPRSSYSSYSLPTSPISPSGRFRSFPIFDDLSPPESPHKSLSSFTISPGGMPTPPPIDPGVLRSVAKIKGLIEEATELSVRASSGLSAVELGSMRGGSSYNGSSWTTAQSLGLGSHGTSNGGGRNVNMSANRVHRLRALAVQKLAQAYRMDEIASSVMVMQGGSVFDDVAERVLKHDPSDADAKYVHFFHEKIPSSHRQLAESTTTAILDDLIRAYPHQLEYYRTRGVVHCFREEFTQATRDFTHALKETRAQRRAKLMHRGALGESRASKSKKRKGTSGHAHTNGQVPSDGTSVPEGMFEAPDGELLPLHPSMLPDAPEPIETQLLFLRGAAYLQQAVHLIESTIIDLEGVQKPTSVEGVDLRLCCLENGRYGGVEIGNPDGPLGSPTGAKVKAYREVLATKPFRDQINSLLKKSMRDHEKFLSHFDGGSPNVPLPEGDIASQVEYAFLLSEPIRPGQNSPPPNLPEAPPALTTYHPLLLESHFSVLICYLLLADFSNILTQFAKTAVLLDGVDGYPIFLPPRSMGQGEFVEVLERLAAGWKAGTQPHSLAKNIAPRGKGRLTGFDMPRLITPSVSQSSTYTSSTVPTLPSTPSTSVLLANAIAGIDLSAFSAPPSSSLTLPPASLEYFNGPSSSSSSTLVEMCTEPSASSSSSTLLQPDMLAVTDQNHTAPTLSATVSRKNSTHGLNSSLPSPSISSSSYQPGGSSKDKAKQLTEGDQELHRTDTSHALDCARILLAPVIKRQRQRTEQLVAERVAGIKKKTMPISIPLHGPRVEIILAWLGAVHLPELEEQ</sequence>
<dbReference type="OrthoDB" id="420046at2759"/>